<reference evidence="2 3" key="1">
    <citation type="submission" date="2024-06" db="EMBL/GenBank/DDBJ databases">
        <title>The draft genome of Grus japonensis, version 3.</title>
        <authorList>
            <person name="Nabeshima K."/>
            <person name="Suzuki S."/>
            <person name="Onuma M."/>
        </authorList>
    </citation>
    <scope>NUCLEOTIDE SEQUENCE [LARGE SCALE GENOMIC DNA]</scope>
    <source>
        <strain evidence="2 3">451A</strain>
    </source>
</reference>
<evidence type="ECO:0000313" key="3">
    <source>
        <dbReference type="Proteomes" id="UP001623348"/>
    </source>
</evidence>
<evidence type="ECO:0000313" key="2">
    <source>
        <dbReference type="EMBL" id="GAB0194999.1"/>
    </source>
</evidence>
<comment type="caution">
    <text evidence="2">The sequence shown here is derived from an EMBL/GenBank/DDBJ whole genome shotgun (WGS) entry which is preliminary data.</text>
</comment>
<sequence>MESVSSGSALQFLAKLLRDAQEEDDDDEHVPHSPLSPMTPGSIGPVKKETTARKMDFLSTHLKGSSRSKLRGTEPMPLRKSYEVYREAQSYHIPSPPPKFHNPV</sequence>
<gene>
    <name evidence="2" type="ORF">GRJ2_001965200</name>
</gene>
<feature type="region of interest" description="Disordered" evidence="1">
    <location>
        <begin position="17"/>
        <end position="49"/>
    </location>
</feature>
<evidence type="ECO:0000256" key="1">
    <source>
        <dbReference type="SAM" id="MobiDB-lite"/>
    </source>
</evidence>
<name>A0ABC9XBG8_GRUJA</name>
<organism evidence="2 3">
    <name type="scientific">Grus japonensis</name>
    <name type="common">Japanese crane</name>
    <name type="synonym">Red-crowned crane</name>
    <dbReference type="NCBI Taxonomy" id="30415"/>
    <lineage>
        <taxon>Eukaryota</taxon>
        <taxon>Metazoa</taxon>
        <taxon>Chordata</taxon>
        <taxon>Craniata</taxon>
        <taxon>Vertebrata</taxon>
        <taxon>Euteleostomi</taxon>
        <taxon>Archelosauria</taxon>
        <taxon>Archosauria</taxon>
        <taxon>Dinosauria</taxon>
        <taxon>Saurischia</taxon>
        <taxon>Theropoda</taxon>
        <taxon>Coelurosauria</taxon>
        <taxon>Aves</taxon>
        <taxon>Neognathae</taxon>
        <taxon>Neoaves</taxon>
        <taxon>Gruiformes</taxon>
        <taxon>Gruidae</taxon>
        <taxon>Grus</taxon>
    </lineage>
</organism>
<dbReference type="AlphaFoldDB" id="A0ABC9XBG8"/>
<accession>A0ABC9XBG8</accession>
<protein>
    <submittedName>
        <fullName evidence="2">Dynein assembly factor 6, axonemal</fullName>
    </submittedName>
</protein>
<keyword evidence="3" id="KW-1185">Reference proteome</keyword>
<dbReference type="EMBL" id="BAAFJT010000012">
    <property type="protein sequence ID" value="GAB0194999.1"/>
    <property type="molecule type" value="Genomic_DNA"/>
</dbReference>
<proteinExistence type="predicted"/>
<dbReference type="Proteomes" id="UP001623348">
    <property type="component" value="Unassembled WGS sequence"/>
</dbReference>